<gene>
    <name evidence="1" type="ORF">H8S77_09990</name>
</gene>
<name>A0ABR7E0D4_9BACT</name>
<dbReference type="RefSeq" id="WP_186959297.1">
    <property type="nucleotide sequence ID" value="NZ_JACOOI010000009.1"/>
</dbReference>
<dbReference type="InterPro" id="IPR011747">
    <property type="entry name" value="CHP02241"/>
</dbReference>
<dbReference type="InterPro" id="IPR010667">
    <property type="entry name" value="Phage_T4_Gp19"/>
</dbReference>
<keyword evidence="2" id="KW-1185">Reference proteome</keyword>
<reference evidence="1 2" key="1">
    <citation type="submission" date="2020-08" db="EMBL/GenBank/DDBJ databases">
        <title>Genome public.</title>
        <authorList>
            <person name="Liu C."/>
            <person name="Sun Q."/>
        </authorList>
    </citation>
    <scope>NUCLEOTIDE SEQUENCE [LARGE SCALE GENOMIC DNA]</scope>
    <source>
        <strain evidence="1 2">BX2</strain>
    </source>
</reference>
<dbReference type="Pfam" id="PF06841">
    <property type="entry name" value="Phage_T4_gp19"/>
    <property type="match status" value="1"/>
</dbReference>
<evidence type="ECO:0000313" key="1">
    <source>
        <dbReference type="EMBL" id="MBC5643216.1"/>
    </source>
</evidence>
<proteinExistence type="predicted"/>
<protein>
    <submittedName>
        <fullName evidence="1">Phage tail protein</fullName>
    </submittedName>
</protein>
<evidence type="ECO:0000313" key="2">
    <source>
        <dbReference type="Proteomes" id="UP000644010"/>
    </source>
</evidence>
<dbReference type="NCBIfam" id="TIGR02241">
    <property type="entry name" value="conserved hypothetical phage tail region protein"/>
    <property type="match status" value="1"/>
</dbReference>
<organism evidence="1 2">
    <name type="scientific">Parabacteroides segnis</name>
    <dbReference type="NCBI Taxonomy" id="2763058"/>
    <lineage>
        <taxon>Bacteria</taxon>
        <taxon>Pseudomonadati</taxon>
        <taxon>Bacteroidota</taxon>
        <taxon>Bacteroidia</taxon>
        <taxon>Bacteroidales</taxon>
        <taxon>Tannerellaceae</taxon>
        <taxon>Parabacteroides</taxon>
    </lineage>
</organism>
<dbReference type="EMBL" id="JACOOI010000009">
    <property type="protein sequence ID" value="MBC5643216.1"/>
    <property type="molecule type" value="Genomic_DNA"/>
</dbReference>
<sequence length="155" mass="17577">MTDNAASDWPLPVSFYFLVEFQSKLDRFQTSFTEVSGLNMQLSTVEKPSDSGMWIKMPGGVKYGNITLKRPVPLTSDDTFTQWVDKCLQADKDKRMIPYDMIVKLLGKDGKPLMGWKCSHSYPTQWNLDALNAEKSGLATESVIISCNRMDRIKI</sequence>
<dbReference type="PANTHER" id="PTHR38009:SF1">
    <property type="entry name" value="CONSERVED HYPOTHETICAL PHAGE TAIL PROTEIN"/>
    <property type="match status" value="1"/>
</dbReference>
<comment type="caution">
    <text evidence="1">The sequence shown here is derived from an EMBL/GenBank/DDBJ whole genome shotgun (WGS) entry which is preliminary data.</text>
</comment>
<dbReference type="Proteomes" id="UP000644010">
    <property type="component" value="Unassembled WGS sequence"/>
</dbReference>
<accession>A0ABR7E0D4</accession>
<dbReference type="PANTHER" id="PTHR38009">
    <property type="entry name" value="CONSERVED HYPOTHETICAL PHAGE TAIL PROTEIN"/>
    <property type="match status" value="1"/>
</dbReference>